<dbReference type="EMBL" id="GACK01003811">
    <property type="protein sequence ID" value="JAA61223.1"/>
    <property type="molecule type" value="mRNA"/>
</dbReference>
<dbReference type="GO" id="GO:0042575">
    <property type="term" value="C:DNA polymerase complex"/>
    <property type="evidence" value="ECO:0007669"/>
    <property type="project" value="UniProtKB-ARBA"/>
</dbReference>
<dbReference type="AlphaFoldDB" id="L7MDB5"/>
<dbReference type="GO" id="GO:0071897">
    <property type="term" value="P:DNA biosynthetic process"/>
    <property type="evidence" value="ECO:0007669"/>
    <property type="project" value="UniProtKB-ARBA"/>
</dbReference>
<dbReference type="InterPro" id="IPR036691">
    <property type="entry name" value="Endo/exonu/phosph_ase_sf"/>
</dbReference>
<dbReference type="PROSITE" id="PS50879">
    <property type="entry name" value="RNASE_H_1"/>
    <property type="match status" value="1"/>
</dbReference>
<feature type="non-terminal residue" evidence="3">
    <location>
        <position position="1"/>
    </location>
</feature>
<dbReference type="CDD" id="cd01650">
    <property type="entry name" value="RT_nLTR_like"/>
    <property type="match status" value="1"/>
</dbReference>
<evidence type="ECO:0000259" key="2">
    <source>
        <dbReference type="PROSITE" id="PS50879"/>
    </source>
</evidence>
<evidence type="ECO:0000259" key="1">
    <source>
        <dbReference type="PROSITE" id="PS50878"/>
    </source>
</evidence>
<evidence type="ECO:0000313" key="3">
    <source>
        <dbReference type="EMBL" id="JAA61223.1"/>
    </source>
</evidence>
<reference evidence="3" key="2">
    <citation type="journal article" date="2015" name="J. Proteomics">
        <title>Sexual differences in the sialomes of the zebra tick, Rhipicephalus pulchellus.</title>
        <authorList>
            <person name="Tan A.W."/>
            <person name="Francischetti I.M."/>
            <person name="Slovak M."/>
            <person name="Kini R.M."/>
            <person name="Ribeiro J.M."/>
        </authorList>
    </citation>
    <scope>NUCLEOTIDE SEQUENCE</scope>
    <source>
        <tissue evidence="3">Salivary gland</tissue>
    </source>
</reference>
<dbReference type="PANTHER" id="PTHR19446">
    <property type="entry name" value="REVERSE TRANSCRIPTASES"/>
    <property type="match status" value="1"/>
</dbReference>
<protein>
    <submittedName>
        <fullName evidence="3">Putative tick transposon</fullName>
    </submittedName>
</protein>
<organism evidence="3">
    <name type="scientific">Rhipicephalus pulchellus</name>
    <name type="common">Yellow backed tick</name>
    <name type="synonym">Dermacentor pulchellus</name>
    <dbReference type="NCBI Taxonomy" id="72859"/>
    <lineage>
        <taxon>Eukaryota</taxon>
        <taxon>Metazoa</taxon>
        <taxon>Ecdysozoa</taxon>
        <taxon>Arthropoda</taxon>
        <taxon>Chelicerata</taxon>
        <taxon>Arachnida</taxon>
        <taxon>Acari</taxon>
        <taxon>Parasitiformes</taxon>
        <taxon>Ixodida</taxon>
        <taxon>Ixodoidea</taxon>
        <taxon>Ixodidae</taxon>
        <taxon>Rhipicephalinae</taxon>
        <taxon>Rhipicephalus</taxon>
        <taxon>Rhipicephalus</taxon>
    </lineage>
</organism>
<sequence>NHNLTLWQWNCRGFGQKRHVVHQLLSCAAGPDILALQEPSNPLTLPGYTSITPTSPTPSRVAFLINRSITTISHCLAVPDIDHLLIELVPQHARANSLFILNVYSSPKCLEGNFQRLFTLAKRLANKCPLLVVGDFNAPHTAWGYPRDTPKGRRVWLAAQQAGLSLLTDSAFPTRMGNSVCKDTTPDLTFAHRLPHATWCNTQENLGSDHCIIEILLNMQLPRRAPRGSTFTNWDIFRTCRATRTHAPIADIAEWSKQLRSDVQSVTRLVREDCPSDTVDSRLLHLWDAKASLERRWHRQRWNRTLRRRLARLNKEIETHAATLSRQNWESLCNKLDGNMSLPQTWNLFRHLLDPTQSKTTQRHNLTKLLHTSDLPPPELLQELRNQYFPTYPTVTHPDYTGPPNDLLDQPITVAEVQAELQKLNTCSAPGPDGVHNKALRNLDAQSIAVLTEYFNECWQRGTLPPQWKEAKVVFIPKPGKPLLTSNLRPISLTSSVGKLMEHVLQTRLCQYLEGKNLLPTCMFGFRPGLCTQDVFLQLKHHILDSQTCDTRAILGVDLTKAFDNVTHSAILQNLTTLGVGAKTYNYVRDFLSHRTATLTFGDHSLPGVTLGARGTPQGAVLSPILFNIALLHLPQQLAQIPDIHFSFYADDITVWANRGSDAEIEERLQLALTTIDAYVRERGLTCSPSKSELFLYRPKQRTSAIPPISLTLDAHPIPLVSKIRVLGLVLHSHGAHGEVIKTLQTHAQQTTRLIRRIANRRAGLRERNTLRLTQAYIISRTTYALPYLPLRQKERDRLNALLRSCTKTALRLPPSTSNDRLLKLGVHNTFEELAEATFTAQKCRLSNSVAGRALLSHLNLTPITHSPEGVPLSSNLRSYLNVPPIPKNMHPVRDEKRRKARARALQKQYSEDPDVVYVDAAEYTSGSRMALAVADNQAKLLTSCSIITNSSTEAEEAAIALALISTPATTIISDSQSATLNYANGLISRTAARILRFWQPRRLITLVWTPAHAGLPGNEEAHSLARGLTFRAGEMEPPPQAEERLLSFRDILSYYRDQRRIYTPPASSLNIAQAAHWRRLQTRTAPYPVLLNARYPDQFPSSCKLCGKPGDFLHILLTCPTFPHP</sequence>
<feature type="domain" description="Reverse transcriptase" evidence="1">
    <location>
        <begin position="457"/>
        <end position="731"/>
    </location>
</feature>
<dbReference type="InterPro" id="IPR000477">
    <property type="entry name" value="RT_dom"/>
</dbReference>
<dbReference type="SUPFAM" id="SSF53098">
    <property type="entry name" value="Ribonuclease H-like"/>
    <property type="match status" value="1"/>
</dbReference>
<feature type="non-terminal residue" evidence="3">
    <location>
        <position position="1126"/>
    </location>
</feature>
<dbReference type="GO" id="GO:0003676">
    <property type="term" value="F:nucleic acid binding"/>
    <property type="evidence" value="ECO:0007669"/>
    <property type="project" value="InterPro"/>
</dbReference>
<dbReference type="Pfam" id="PF14529">
    <property type="entry name" value="Exo_endo_phos_2"/>
    <property type="match status" value="1"/>
</dbReference>
<dbReference type="InterPro" id="IPR002156">
    <property type="entry name" value="RNaseH_domain"/>
</dbReference>
<dbReference type="Gene3D" id="3.30.420.10">
    <property type="entry name" value="Ribonuclease H-like superfamily/Ribonuclease H"/>
    <property type="match status" value="1"/>
</dbReference>
<dbReference type="InterPro" id="IPR012337">
    <property type="entry name" value="RNaseH-like_sf"/>
</dbReference>
<dbReference type="GO" id="GO:0004523">
    <property type="term" value="F:RNA-DNA hybrid ribonuclease activity"/>
    <property type="evidence" value="ECO:0007669"/>
    <property type="project" value="InterPro"/>
</dbReference>
<accession>L7MDB5</accession>
<proteinExistence type="evidence at transcript level"/>
<dbReference type="SUPFAM" id="SSF56672">
    <property type="entry name" value="DNA/RNA polymerases"/>
    <property type="match status" value="1"/>
</dbReference>
<dbReference type="SUPFAM" id="SSF56219">
    <property type="entry name" value="DNase I-like"/>
    <property type="match status" value="1"/>
</dbReference>
<dbReference type="InterPro" id="IPR036397">
    <property type="entry name" value="RNaseH_sf"/>
</dbReference>
<feature type="domain" description="RNase H type-1" evidence="2">
    <location>
        <begin position="911"/>
        <end position="1031"/>
    </location>
</feature>
<name>L7MDB5_RHIPC</name>
<dbReference type="InterPro" id="IPR043502">
    <property type="entry name" value="DNA/RNA_pol_sf"/>
</dbReference>
<dbReference type="Pfam" id="PF00078">
    <property type="entry name" value="RVT_1"/>
    <property type="match status" value="1"/>
</dbReference>
<reference evidence="3" key="1">
    <citation type="submission" date="2012-11" db="EMBL/GenBank/DDBJ databases">
        <authorList>
            <person name="Lucero-Rivera Y.E."/>
            <person name="Tovar-Ramirez D."/>
        </authorList>
    </citation>
    <scope>NUCLEOTIDE SEQUENCE</scope>
    <source>
        <tissue evidence="3">Salivary gland</tissue>
    </source>
</reference>
<dbReference type="Gene3D" id="3.60.10.10">
    <property type="entry name" value="Endonuclease/exonuclease/phosphatase"/>
    <property type="match status" value="1"/>
</dbReference>
<dbReference type="PROSITE" id="PS50878">
    <property type="entry name" value="RT_POL"/>
    <property type="match status" value="1"/>
</dbReference>
<dbReference type="InterPro" id="IPR005135">
    <property type="entry name" value="Endo/exonuclease/phosphatase"/>
</dbReference>